<dbReference type="Pfam" id="PF01408">
    <property type="entry name" value="GFO_IDH_MocA"/>
    <property type="match status" value="1"/>
</dbReference>
<dbReference type="SUPFAM" id="SSF51735">
    <property type="entry name" value="NAD(P)-binding Rossmann-fold domains"/>
    <property type="match status" value="1"/>
</dbReference>
<dbReference type="GO" id="GO:0000166">
    <property type="term" value="F:nucleotide binding"/>
    <property type="evidence" value="ECO:0007669"/>
    <property type="project" value="InterPro"/>
</dbReference>
<dbReference type="OrthoDB" id="128220at2"/>
<gene>
    <name evidence="2" type="ORF">Pan14r_25180</name>
</gene>
<proteinExistence type="predicted"/>
<accession>A0A5C5Y3K1</accession>
<organism evidence="2 3">
    <name type="scientific">Crateriforma conspicua</name>
    <dbReference type="NCBI Taxonomy" id="2527996"/>
    <lineage>
        <taxon>Bacteria</taxon>
        <taxon>Pseudomonadati</taxon>
        <taxon>Planctomycetota</taxon>
        <taxon>Planctomycetia</taxon>
        <taxon>Planctomycetales</taxon>
        <taxon>Planctomycetaceae</taxon>
        <taxon>Crateriforma</taxon>
    </lineage>
</organism>
<dbReference type="InterPro" id="IPR000683">
    <property type="entry name" value="Gfo/Idh/MocA-like_OxRdtase_N"/>
</dbReference>
<dbReference type="InterPro" id="IPR050463">
    <property type="entry name" value="Gfo/Idh/MocA_oxidrdct_glycsds"/>
</dbReference>
<protein>
    <submittedName>
        <fullName evidence="2">Oxidoreductase family, NAD-binding Rossmann fold</fullName>
    </submittedName>
</protein>
<keyword evidence="3" id="KW-1185">Reference proteome</keyword>
<dbReference type="Gene3D" id="3.40.50.720">
    <property type="entry name" value="NAD(P)-binding Rossmann-like Domain"/>
    <property type="match status" value="1"/>
</dbReference>
<evidence type="ECO:0000313" key="3">
    <source>
        <dbReference type="Proteomes" id="UP000317238"/>
    </source>
</evidence>
<dbReference type="AlphaFoldDB" id="A0A5C5Y3K1"/>
<dbReference type="PANTHER" id="PTHR43818:SF9">
    <property type="entry name" value="HYPOTHETICAL OXIDOREDUCTASE"/>
    <property type="match status" value="1"/>
</dbReference>
<reference evidence="2 3" key="1">
    <citation type="submission" date="2019-02" db="EMBL/GenBank/DDBJ databases">
        <title>Deep-cultivation of Planctomycetes and their phenomic and genomic characterization uncovers novel biology.</title>
        <authorList>
            <person name="Wiegand S."/>
            <person name="Jogler M."/>
            <person name="Boedeker C."/>
            <person name="Pinto D."/>
            <person name="Vollmers J."/>
            <person name="Rivas-Marin E."/>
            <person name="Kohn T."/>
            <person name="Peeters S.H."/>
            <person name="Heuer A."/>
            <person name="Rast P."/>
            <person name="Oberbeckmann S."/>
            <person name="Bunk B."/>
            <person name="Jeske O."/>
            <person name="Meyerdierks A."/>
            <person name="Storesund J.E."/>
            <person name="Kallscheuer N."/>
            <person name="Luecker S."/>
            <person name="Lage O.M."/>
            <person name="Pohl T."/>
            <person name="Merkel B.J."/>
            <person name="Hornburger P."/>
            <person name="Mueller R.-W."/>
            <person name="Bruemmer F."/>
            <person name="Labrenz M."/>
            <person name="Spormann A.M."/>
            <person name="Op Den Camp H."/>
            <person name="Overmann J."/>
            <person name="Amann R."/>
            <person name="Jetten M.S.M."/>
            <person name="Mascher T."/>
            <person name="Medema M.H."/>
            <person name="Devos D.P."/>
            <person name="Kaster A.-K."/>
            <person name="Ovreas L."/>
            <person name="Rohde M."/>
            <person name="Galperin M.Y."/>
            <person name="Jogler C."/>
        </authorList>
    </citation>
    <scope>NUCLEOTIDE SEQUENCE [LARGE SCALE GENOMIC DNA]</scope>
    <source>
        <strain evidence="2 3">Pan14r</strain>
    </source>
</reference>
<comment type="caution">
    <text evidence="2">The sequence shown here is derived from an EMBL/GenBank/DDBJ whole genome shotgun (WGS) entry which is preliminary data.</text>
</comment>
<evidence type="ECO:0000313" key="2">
    <source>
        <dbReference type="EMBL" id="TWT70217.1"/>
    </source>
</evidence>
<dbReference type="PANTHER" id="PTHR43818">
    <property type="entry name" value="BCDNA.GH03377"/>
    <property type="match status" value="1"/>
</dbReference>
<name>A0A5C5Y3K1_9PLAN</name>
<dbReference type="InterPro" id="IPR036291">
    <property type="entry name" value="NAD(P)-bd_dom_sf"/>
</dbReference>
<sequence length="351" mass="37809">MPEQKQLAPLIIALFCCWSGFLGSPATCQESDANPTDNIIRVGIIGLDTSHVPAFTREFNAVPANPDMKGCRVVAAYPYGSRTIKSSYSRIPKYTEAVQELGVNVVDSIPELLGQVDCVLLETNDGKPHLAQAVEVFKAGKPVFIDKPVASNLTEVVAIYRAAQHYGVPMFSSSSLRYSDGVQAIRGGKIGRVLGCNAYSPASIEPSHTDLFWYGIHGVETLFTCMGTGCQSVSHTSTDSRELAVGIWDGARIGTFHGMREGTKSYGGTAFGTDAIEPIGPYAGYKPLVLQIANFFYTRKPPIDPAETIQLYAFMQAAAESKQRNGQAVTIAEVMQIAEAKADELLSGKLD</sequence>
<feature type="domain" description="Gfo/Idh/MocA-like oxidoreductase N-terminal" evidence="1">
    <location>
        <begin position="41"/>
        <end position="169"/>
    </location>
</feature>
<dbReference type="RefSeq" id="WP_146439237.1">
    <property type="nucleotide sequence ID" value="NZ_SJPL01000001.1"/>
</dbReference>
<dbReference type="EMBL" id="SJPL01000001">
    <property type="protein sequence ID" value="TWT70217.1"/>
    <property type="molecule type" value="Genomic_DNA"/>
</dbReference>
<dbReference type="Proteomes" id="UP000317238">
    <property type="component" value="Unassembled WGS sequence"/>
</dbReference>
<evidence type="ECO:0000259" key="1">
    <source>
        <dbReference type="Pfam" id="PF01408"/>
    </source>
</evidence>